<dbReference type="NCBIfam" id="NF033542">
    <property type="entry name" value="transpos_IS110"/>
    <property type="match status" value="1"/>
</dbReference>
<feature type="domain" description="Transposase IS116/IS110/IS902 C-terminal" evidence="3">
    <location>
        <begin position="224"/>
        <end position="305"/>
    </location>
</feature>
<evidence type="ECO:0000256" key="1">
    <source>
        <dbReference type="SAM" id="Coils"/>
    </source>
</evidence>
<dbReference type="EMBL" id="VIRM01000017">
    <property type="protein sequence ID" value="TQS20417.1"/>
    <property type="molecule type" value="Genomic_DNA"/>
</dbReference>
<evidence type="ECO:0000313" key="4">
    <source>
        <dbReference type="EMBL" id="TQS20417.1"/>
    </source>
</evidence>
<sequence length="348" mass="37996">MVLGVDTHRDVHVAAVLDHLGTLLEARSFPATADGYRGLLAWARTFGQVRRAGVEGTGSFGAALTRYLRGEGVQVVEVHQPNKALRRRRGKTDAVDAEAAARAVLSAQATAVPKAGDGHVEAMRIYKLARDSAVKSRSQAINQLKAVLVNADPTLRESLAGLGTKTLIRTCAELPDPSPASTPAFAAAVHTLRLLARRIRQLSAEAYELEKQLRAAVLEHTPQLLERPGIGPDSAATLLITMGDNPERVRSQASFAALCGVSPVQASSGKTQRLRLNRGGDRQANAALYRIVLTRLRRHDPTRDYLERRTSQGKTRREIIRCIKYYVAREVYHLVRPQTDAVELMQAA</sequence>
<dbReference type="PANTHER" id="PTHR33055:SF16">
    <property type="entry name" value="TRANSPOSASE FOR INSERTION SEQUENCE ELEMENT IS1547"/>
    <property type="match status" value="1"/>
</dbReference>
<protein>
    <submittedName>
        <fullName evidence="4">IS110 family transposase</fullName>
    </submittedName>
</protein>
<accession>A0A544YUJ9</accession>
<dbReference type="Pfam" id="PF01548">
    <property type="entry name" value="DEDD_Tnp_IS110"/>
    <property type="match status" value="1"/>
</dbReference>
<feature type="coiled-coil region" evidence="1">
    <location>
        <begin position="192"/>
        <end position="219"/>
    </location>
</feature>
<dbReference type="Proteomes" id="UP000316541">
    <property type="component" value="Unassembled WGS sequence"/>
</dbReference>
<organism evidence="4 5">
    <name type="scientific">Microbispora hainanensis</name>
    <dbReference type="NCBI Taxonomy" id="568844"/>
    <lineage>
        <taxon>Bacteria</taxon>
        <taxon>Bacillati</taxon>
        <taxon>Actinomycetota</taxon>
        <taxon>Actinomycetes</taxon>
        <taxon>Streptosporangiales</taxon>
        <taxon>Streptosporangiaceae</taxon>
        <taxon>Microbispora</taxon>
    </lineage>
</organism>
<feature type="domain" description="Transposase IS110-like N-terminal" evidence="2">
    <location>
        <begin position="3"/>
        <end position="150"/>
    </location>
</feature>
<dbReference type="GO" id="GO:0006313">
    <property type="term" value="P:DNA transposition"/>
    <property type="evidence" value="ECO:0007669"/>
    <property type="project" value="InterPro"/>
</dbReference>
<dbReference type="GO" id="GO:0004803">
    <property type="term" value="F:transposase activity"/>
    <property type="evidence" value="ECO:0007669"/>
    <property type="project" value="InterPro"/>
</dbReference>
<evidence type="ECO:0000313" key="5">
    <source>
        <dbReference type="Proteomes" id="UP000316541"/>
    </source>
</evidence>
<name>A0A544YUJ9_9ACTN</name>
<dbReference type="PANTHER" id="PTHR33055">
    <property type="entry name" value="TRANSPOSASE FOR INSERTION SEQUENCE ELEMENT IS1111A"/>
    <property type="match status" value="1"/>
</dbReference>
<dbReference type="InterPro" id="IPR002525">
    <property type="entry name" value="Transp_IS110-like_N"/>
</dbReference>
<dbReference type="Pfam" id="PF02371">
    <property type="entry name" value="Transposase_20"/>
    <property type="match status" value="1"/>
</dbReference>
<comment type="caution">
    <text evidence="4">The sequence shown here is derived from an EMBL/GenBank/DDBJ whole genome shotgun (WGS) entry which is preliminary data.</text>
</comment>
<proteinExistence type="predicted"/>
<evidence type="ECO:0000259" key="2">
    <source>
        <dbReference type="Pfam" id="PF01548"/>
    </source>
</evidence>
<dbReference type="GO" id="GO:0003677">
    <property type="term" value="F:DNA binding"/>
    <property type="evidence" value="ECO:0007669"/>
    <property type="project" value="InterPro"/>
</dbReference>
<evidence type="ECO:0000259" key="3">
    <source>
        <dbReference type="Pfam" id="PF02371"/>
    </source>
</evidence>
<keyword evidence="1" id="KW-0175">Coiled coil</keyword>
<dbReference type="RefSeq" id="WP_142619685.1">
    <property type="nucleotide sequence ID" value="NZ_VIRM01000017.1"/>
</dbReference>
<dbReference type="InterPro" id="IPR003346">
    <property type="entry name" value="Transposase_20"/>
</dbReference>
<dbReference type="AlphaFoldDB" id="A0A544YUJ9"/>
<dbReference type="InterPro" id="IPR047650">
    <property type="entry name" value="Transpos_IS110"/>
</dbReference>
<reference evidence="4 5" key="1">
    <citation type="submission" date="2019-07" db="EMBL/GenBank/DDBJ databases">
        <title>Microbispora hainanensis DSM 45428.</title>
        <authorList>
            <person name="Thawai C."/>
        </authorList>
    </citation>
    <scope>NUCLEOTIDE SEQUENCE [LARGE SCALE GENOMIC DNA]</scope>
    <source>
        <strain evidence="4 5">DSM 45428</strain>
    </source>
</reference>
<gene>
    <name evidence="4" type="ORF">FLX08_16230</name>
</gene>